<reference evidence="3" key="1">
    <citation type="submission" date="2015-02" db="EMBL/GenBank/DDBJ databases">
        <authorList>
            <person name="Ju K.-S."/>
            <person name="Doroghazi J.R."/>
            <person name="Metcalf W."/>
        </authorList>
    </citation>
    <scope>NUCLEOTIDE SEQUENCE [LARGE SCALE GENOMIC DNA]</scope>
    <source>
        <strain evidence="3">NRRL B-16380</strain>
    </source>
</reference>
<evidence type="ECO:0000259" key="1">
    <source>
        <dbReference type="PROSITE" id="PS51387"/>
    </source>
</evidence>
<dbReference type="InterPro" id="IPR016169">
    <property type="entry name" value="FAD-bd_PCMH_sub2"/>
</dbReference>
<comment type="caution">
    <text evidence="2">The sequence shown here is derived from an EMBL/GenBank/DDBJ whole genome shotgun (WGS) entry which is preliminary data.</text>
</comment>
<proteinExistence type="predicted"/>
<evidence type="ECO:0000313" key="3">
    <source>
        <dbReference type="Proteomes" id="UP000034786"/>
    </source>
</evidence>
<organism evidence="2 3">
    <name type="scientific">Streptomyces variegatus</name>
    <dbReference type="NCBI Taxonomy" id="284040"/>
    <lineage>
        <taxon>Bacteria</taxon>
        <taxon>Bacillati</taxon>
        <taxon>Actinomycetota</taxon>
        <taxon>Actinomycetes</taxon>
        <taxon>Kitasatosporales</taxon>
        <taxon>Streptomycetaceae</taxon>
        <taxon>Streptomyces</taxon>
    </lineage>
</organism>
<name>A0A0M2GN30_9ACTN</name>
<dbReference type="InterPro" id="IPR051312">
    <property type="entry name" value="Diverse_Substr_Oxidored"/>
</dbReference>
<gene>
    <name evidence="2" type="ORF">UK15_23220</name>
</gene>
<dbReference type="RefSeq" id="WP_031139824.1">
    <property type="nucleotide sequence ID" value="NZ_JYJH01000017.1"/>
</dbReference>
<dbReference type="PATRIC" id="fig|284040.3.peg.2565"/>
<dbReference type="GO" id="GO:0071949">
    <property type="term" value="F:FAD binding"/>
    <property type="evidence" value="ECO:0007669"/>
    <property type="project" value="InterPro"/>
</dbReference>
<accession>A0A0M2GN30</accession>
<evidence type="ECO:0000313" key="2">
    <source>
        <dbReference type="EMBL" id="KJK37287.1"/>
    </source>
</evidence>
<dbReference type="InterPro" id="IPR036318">
    <property type="entry name" value="FAD-bd_PCMH-like_sf"/>
</dbReference>
<dbReference type="Gene3D" id="3.30.465.10">
    <property type="match status" value="1"/>
</dbReference>
<dbReference type="AlphaFoldDB" id="A0A0M2GN30"/>
<dbReference type="InterPro" id="IPR016166">
    <property type="entry name" value="FAD-bd_PCMH"/>
</dbReference>
<dbReference type="InterPro" id="IPR002346">
    <property type="entry name" value="Mopterin_DH_FAD-bd"/>
</dbReference>
<dbReference type="PROSITE" id="PS51387">
    <property type="entry name" value="FAD_PCMH"/>
    <property type="match status" value="1"/>
</dbReference>
<dbReference type="STRING" id="284040.UK15_23220"/>
<dbReference type="GO" id="GO:0016491">
    <property type="term" value="F:oxidoreductase activity"/>
    <property type="evidence" value="ECO:0007669"/>
    <property type="project" value="InterPro"/>
</dbReference>
<sequence>MDLTAVREIVDGQSALPWRQGDAWLAGGTTLFAEPRPGLRRLRDLTAHGWPPLTLTEAGIEVAATCTVSELLAFAETPGAPWPSGRALIAGCCRAFSSSFKVWNTATVGGNLCAALPAGPMISMAVALNGTCRVRALDGAERAVPVRDFVSGPGSTVLAPGELLRSLTLPAGALAAHSVMRRVATHTWGRSVALVTGIRGGPEGRLTVAVTAATTRPVAVSFTCAPSPDELRGRLLSALPRRLLLDDAHGRPPWRRHLAVHLAEEVRSALAEER</sequence>
<keyword evidence="3" id="KW-1185">Reference proteome</keyword>
<dbReference type="SUPFAM" id="SSF56176">
    <property type="entry name" value="FAD-binding/transporter-associated domain-like"/>
    <property type="match status" value="1"/>
</dbReference>
<dbReference type="Proteomes" id="UP000034786">
    <property type="component" value="Unassembled WGS sequence"/>
</dbReference>
<dbReference type="EMBL" id="JYJH01000017">
    <property type="protein sequence ID" value="KJK37287.1"/>
    <property type="molecule type" value="Genomic_DNA"/>
</dbReference>
<feature type="domain" description="FAD-binding PCMH-type" evidence="1">
    <location>
        <begin position="1"/>
        <end position="174"/>
    </location>
</feature>
<dbReference type="Pfam" id="PF00941">
    <property type="entry name" value="FAD_binding_5"/>
    <property type="match status" value="1"/>
</dbReference>
<protein>
    <recommendedName>
        <fullName evidence="1">FAD-binding PCMH-type domain-containing protein</fullName>
    </recommendedName>
</protein>
<dbReference type="PANTHER" id="PTHR42659">
    <property type="entry name" value="XANTHINE DEHYDROGENASE SUBUNIT C-RELATED"/>
    <property type="match status" value="1"/>
</dbReference>
<dbReference type="PANTHER" id="PTHR42659:SF9">
    <property type="entry name" value="XANTHINE DEHYDROGENASE FAD-BINDING SUBUNIT XDHB-RELATED"/>
    <property type="match status" value="1"/>
</dbReference>